<keyword evidence="5" id="KW-0418">Kinase</keyword>
<dbReference type="PROSITE" id="PS00107">
    <property type="entry name" value="PROTEIN_KINASE_ATP"/>
    <property type="match status" value="1"/>
</dbReference>
<evidence type="ECO:0000256" key="5">
    <source>
        <dbReference type="ARBA" id="ARBA00022777"/>
    </source>
</evidence>
<evidence type="ECO:0000256" key="3">
    <source>
        <dbReference type="ARBA" id="ARBA00022679"/>
    </source>
</evidence>
<evidence type="ECO:0000256" key="4">
    <source>
        <dbReference type="ARBA" id="ARBA00022741"/>
    </source>
</evidence>
<dbReference type="PANTHER" id="PTHR24346:SF82">
    <property type="entry name" value="KP78A-RELATED"/>
    <property type="match status" value="1"/>
</dbReference>
<dbReference type="GO" id="GO:0000226">
    <property type="term" value="P:microtubule cytoskeleton organization"/>
    <property type="evidence" value="ECO:0007669"/>
    <property type="project" value="TreeGrafter"/>
</dbReference>
<dbReference type="GO" id="GO:0005524">
    <property type="term" value="F:ATP binding"/>
    <property type="evidence" value="ECO:0007669"/>
    <property type="project" value="UniProtKB-UniRule"/>
</dbReference>
<dbReference type="InterPro" id="IPR000719">
    <property type="entry name" value="Prot_kinase_dom"/>
</dbReference>
<evidence type="ECO:0000313" key="11">
    <source>
        <dbReference type="Proteomes" id="UP000187013"/>
    </source>
</evidence>
<dbReference type="Proteomes" id="UP000187013">
    <property type="component" value="Unassembled WGS sequence"/>
</dbReference>
<evidence type="ECO:0000256" key="2">
    <source>
        <dbReference type="ARBA" id="ARBA00022527"/>
    </source>
</evidence>
<dbReference type="Gene3D" id="1.10.510.10">
    <property type="entry name" value="Transferase(Phosphotransferase) domain 1"/>
    <property type="match status" value="1"/>
</dbReference>
<protein>
    <recommendedName>
        <fullName evidence="9">Protein kinase domain-containing protein</fullName>
    </recommendedName>
</protein>
<evidence type="ECO:0000256" key="8">
    <source>
        <dbReference type="SAM" id="MobiDB-lite"/>
    </source>
</evidence>
<dbReference type="EMBL" id="BDGX01000026">
    <property type="protein sequence ID" value="GAV50689.1"/>
    <property type="molecule type" value="Genomic_DNA"/>
</dbReference>
<comment type="caution">
    <text evidence="10">The sequence shown here is derived from an EMBL/GenBank/DDBJ whole genome shotgun (WGS) entry which is preliminary data.</text>
</comment>
<evidence type="ECO:0000313" key="10">
    <source>
        <dbReference type="EMBL" id="GAV50689.1"/>
    </source>
</evidence>
<keyword evidence="2" id="KW-0723">Serine/threonine-protein kinase</keyword>
<keyword evidence="4 7" id="KW-0547">Nucleotide-binding</keyword>
<dbReference type="PANTHER" id="PTHR24346">
    <property type="entry name" value="MAP/MICROTUBULE AFFINITY-REGULATING KINASE"/>
    <property type="match status" value="1"/>
</dbReference>
<dbReference type="GO" id="GO:0004674">
    <property type="term" value="F:protein serine/threonine kinase activity"/>
    <property type="evidence" value="ECO:0007669"/>
    <property type="project" value="UniProtKB-KW"/>
</dbReference>
<evidence type="ECO:0000256" key="6">
    <source>
        <dbReference type="ARBA" id="ARBA00022840"/>
    </source>
</evidence>
<dbReference type="Pfam" id="PF00069">
    <property type="entry name" value="Pkinase"/>
    <property type="match status" value="1"/>
</dbReference>
<dbReference type="InterPro" id="IPR008271">
    <property type="entry name" value="Ser/Thr_kinase_AS"/>
</dbReference>
<dbReference type="InterPro" id="IPR011009">
    <property type="entry name" value="Kinase-like_dom_sf"/>
</dbReference>
<proteinExistence type="inferred from homology"/>
<evidence type="ECO:0000256" key="7">
    <source>
        <dbReference type="PROSITE-ProRule" id="PRU10141"/>
    </source>
</evidence>
<keyword evidence="3" id="KW-0808">Transferase</keyword>
<reference evidence="10 11" key="1">
    <citation type="submission" date="2016-08" db="EMBL/GenBank/DDBJ databases">
        <title>Draft genome sequence of allopolyploid Zygosaccharomyces rouxii.</title>
        <authorList>
            <person name="Watanabe J."/>
            <person name="Uehara K."/>
            <person name="Mogi Y."/>
            <person name="Tsukioka Y."/>
        </authorList>
    </citation>
    <scope>NUCLEOTIDE SEQUENCE [LARGE SCALE GENOMIC DNA]</scope>
    <source>
        <strain evidence="10 11">NBRC 110957</strain>
    </source>
</reference>
<accession>A0A1Q3A4R7</accession>
<feature type="region of interest" description="Disordered" evidence="8">
    <location>
        <begin position="1"/>
        <end position="57"/>
    </location>
</feature>
<feature type="compositionally biased region" description="Polar residues" evidence="8">
    <location>
        <begin position="12"/>
        <end position="40"/>
    </location>
</feature>
<feature type="binding site" evidence="7">
    <location>
        <position position="228"/>
    </location>
    <ligand>
        <name>ATP</name>
        <dbReference type="ChEBI" id="CHEBI:30616"/>
    </ligand>
</feature>
<dbReference type="GO" id="GO:0035556">
    <property type="term" value="P:intracellular signal transduction"/>
    <property type="evidence" value="ECO:0007669"/>
    <property type="project" value="TreeGrafter"/>
</dbReference>
<dbReference type="InterPro" id="IPR017441">
    <property type="entry name" value="Protein_kinase_ATP_BS"/>
</dbReference>
<dbReference type="PROSITE" id="PS00108">
    <property type="entry name" value="PROTEIN_KINASE_ST"/>
    <property type="match status" value="1"/>
</dbReference>
<dbReference type="SMART" id="SM00220">
    <property type="entry name" value="S_TKc"/>
    <property type="match status" value="1"/>
</dbReference>
<dbReference type="GO" id="GO:0005737">
    <property type="term" value="C:cytoplasm"/>
    <property type="evidence" value="ECO:0007669"/>
    <property type="project" value="TreeGrafter"/>
</dbReference>
<feature type="domain" description="Protein kinase" evidence="9">
    <location>
        <begin position="195"/>
        <end position="510"/>
    </location>
</feature>
<dbReference type="PROSITE" id="PS50011">
    <property type="entry name" value="PROTEIN_KINASE_DOM"/>
    <property type="match status" value="1"/>
</dbReference>
<dbReference type="SUPFAM" id="SSF56112">
    <property type="entry name" value="Protein kinase-like (PK-like)"/>
    <property type="match status" value="1"/>
</dbReference>
<dbReference type="OrthoDB" id="410920at2759"/>
<evidence type="ECO:0000256" key="1">
    <source>
        <dbReference type="ARBA" id="ARBA00010791"/>
    </source>
</evidence>
<keyword evidence="6 7" id="KW-0067">ATP-binding</keyword>
<evidence type="ECO:0000259" key="9">
    <source>
        <dbReference type="PROSITE" id="PS50011"/>
    </source>
</evidence>
<dbReference type="AlphaFoldDB" id="A0A1Q3A4R7"/>
<comment type="similarity">
    <text evidence="1">Belongs to the protein kinase superfamily. CAMK Ser/Thr protein kinase family. NIM1 subfamily.</text>
</comment>
<sequence length="519" mass="58515">MSDEVQGPPTPRIQQQEFKTQSNPKVPTYQAPSSTSSDSPMNKEPSGAHPNLLKVNTDLPVSSPQELEQQRTPLSLVISSFDNVQTLPTPMAYTPPAIQPRSPIDQLHVVKRRDPNRARNLNLSPGKQQRYLSEIFPLPDSSVQRVNSLPTVSETATLDTALADSATEDEKPLLDVGEDILTGYLVDHYKEPLYWRKLDEIGSGNFSTVFRYESLDQAHAELRQVAVKRIKYPEELIRGKCDDDSDTKYKELLSRLESSLTRELSVLKSLSHPCVVKLFGINNPTFLQSGKPLRDLMNQNSGLPPCDMIMSYCAGGDLLTAAADCNGKIEMWLIQRIFAELTLAVKYLHESHVIHRDLKLENVLLKYPLPALIGMKDSPLFLQTNFIELADFGLCKRIKPGELSTARCGSEDYVSPEILMGVPYDGRLSDTWALGVILYGLLECRLPFDPPPNATARQRNRATAHRIARFDWKWYQWANADIPAKEIVENTLARKTNRWMIDNIYESQFVKEAATQFAF</sequence>
<dbReference type="eggNOG" id="KOG0586">
    <property type="taxonomic scope" value="Eukaryota"/>
</dbReference>
<organism evidence="10 11">
    <name type="scientific">Zygosaccharomyces rouxii</name>
    <dbReference type="NCBI Taxonomy" id="4956"/>
    <lineage>
        <taxon>Eukaryota</taxon>
        <taxon>Fungi</taxon>
        <taxon>Dikarya</taxon>
        <taxon>Ascomycota</taxon>
        <taxon>Saccharomycotina</taxon>
        <taxon>Saccharomycetes</taxon>
        <taxon>Saccharomycetales</taxon>
        <taxon>Saccharomycetaceae</taxon>
        <taxon>Zygosaccharomyces</taxon>
    </lineage>
</organism>
<gene>
    <name evidence="10" type="ORF">ZYGR_0Z01120</name>
</gene>
<name>A0A1Q3A4R7_ZYGRO</name>